<dbReference type="GO" id="GO:0005525">
    <property type="term" value="F:GTP binding"/>
    <property type="evidence" value="ECO:0007669"/>
    <property type="project" value="UniProtKB-KW"/>
</dbReference>
<dbReference type="PANTHER" id="PTHR30134">
    <property type="entry name" value="HYDROGENASE PROTEIN ASSEMBLY PROTEIN, NICKEL CHAPERONE"/>
    <property type="match status" value="1"/>
</dbReference>
<feature type="region of interest" description="Disordered" evidence="8">
    <location>
        <begin position="18"/>
        <end position="84"/>
    </location>
</feature>
<keyword evidence="7" id="KW-0342">GTP-binding</keyword>
<dbReference type="InterPro" id="IPR003495">
    <property type="entry name" value="CobW/HypB/UreG_nucleotide-bd"/>
</dbReference>
<evidence type="ECO:0000256" key="1">
    <source>
        <dbReference type="ARBA" id="ARBA00006211"/>
    </source>
</evidence>
<evidence type="ECO:0000259" key="9">
    <source>
        <dbReference type="PROSITE" id="PS00028"/>
    </source>
</evidence>
<keyword evidence="4" id="KW-0547">Nucleotide-binding</keyword>
<evidence type="ECO:0000256" key="7">
    <source>
        <dbReference type="ARBA" id="ARBA00023134"/>
    </source>
</evidence>
<feature type="domain" description="C2H2-type" evidence="9">
    <location>
        <begin position="2"/>
        <end position="24"/>
    </location>
</feature>
<dbReference type="InterPro" id="IPR013087">
    <property type="entry name" value="Znf_C2H2_type"/>
</dbReference>
<comment type="similarity">
    <text evidence="1">Belongs to the SIMIBI class G3E GTPase family. HypB/HupM subfamily.</text>
</comment>
<feature type="compositionally biased region" description="Basic and acidic residues" evidence="8">
    <location>
        <begin position="51"/>
        <end position="83"/>
    </location>
</feature>
<protein>
    <submittedName>
        <fullName evidence="10">Hydrogenase nickel insertion protein HypB</fullName>
    </submittedName>
</protein>
<sequence length="303" mass="33663">MCKDCGCSMGNHAHEHTHKDGVTHSHAHTHDAAVPHERDDHSHEHHSHVHTHADGTTHTHEHSHENLASHEQDKHDHQHEHAHPVLNESKTIDVIEKILSANDAEAAHNRAHLDELKILCVNLMSSPGAGKTTLLESTIKGSDFKIGVVEGDLETNQDADRIVKAGASAYQISTGQTCHLDAFMVHEGLHHLPLNELDIVFIENVGNLVCPASYDVGSHFNAVLLSVPEGDDKVSKYPVMFRAADVVLITKISLAPHFDFDVERVKNDARKLNPKVDIFTIDSKTGEGVQQWINYLKFKKELR</sequence>
<keyword evidence="3" id="KW-0479">Metal-binding</keyword>
<evidence type="ECO:0000256" key="6">
    <source>
        <dbReference type="ARBA" id="ARBA00022833"/>
    </source>
</evidence>
<dbReference type="InterPro" id="IPR027417">
    <property type="entry name" value="P-loop_NTPase"/>
</dbReference>
<dbReference type="NCBIfam" id="TIGR00073">
    <property type="entry name" value="hypB"/>
    <property type="match status" value="1"/>
</dbReference>
<proteinExistence type="inferred from homology"/>
<dbReference type="GO" id="GO:0008270">
    <property type="term" value="F:zinc ion binding"/>
    <property type="evidence" value="ECO:0007669"/>
    <property type="project" value="TreeGrafter"/>
</dbReference>
<dbReference type="SUPFAM" id="SSF52540">
    <property type="entry name" value="P-loop containing nucleoside triphosphate hydrolases"/>
    <property type="match status" value="1"/>
</dbReference>
<dbReference type="Gene3D" id="3.40.50.300">
    <property type="entry name" value="P-loop containing nucleotide triphosphate hydrolases"/>
    <property type="match status" value="1"/>
</dbReference>
<dbReference type="GO" id="GO:0003924">
    <property type="term" value="F:GTPase activity"/>
    <property type="evidence" value="ECO:0007669"/>
    <property type="project" value="InterPro"/>
</dbReference>
<gene>
    <name evidence="10" type="primary">hypB</name>
    <name evidence="10" type="ORF">CCV52592_1893</name>
</gene>
<dbReference type="Pfam" id="PF02492">
    <property type="entry name" value="cobW"/>
    <property type="match status" value="1"/>
</dbReference>
<dbReference type="Proteomes" id="UP000006380">
    <property type="component" value="Chromosome"/>
</dbReference>
<keyword evidence="6" id="KW-0862">Zinc</keyword>
<dbReference type="PROSITE" id="PS00028">
    <property type="entry name" value="ZINC_FINGER_C2H2_1"/>
    <property type="match status" value="1"/>
</dbReference>
<evidence type="ECO:0000313" key="11">
    <source>
        <dbReference type="Proteomes" id="UP000006380"/>
    </source>
</evidence>
<dbReference type="PANTHER" id="PTHR30134:SF2">
    <property type="entry name" value="HYDROGENASE MATURATION FACTOR HYPB"/>
    <property type="match status" value="1"/>
</dbReference>
<feature type="compositionally biased region" description="Basic and acidic residues" evidence="8">
    <location>
        <begin position="18"/>
        <end position="43"/>
    </location>
</feature>
<dbReference type="RefSeq" id="WP_231931821.1">
    <property type="nucleotide sequence ID" value="NC_009715.2"/>
</dbReference>
<organism evidence="10 11">
    <name type="scientific">Campylobacter curvus (strain 525.92)</name>
    <dbReference type="NCBI Taxonomy" id="360105"/>
    <lineage>
        <taxon>Bacteria</taxon>
        <taxon>Pseudomonadati</taxon>
        <taxon>Campylobacterota</taxon>
        <taxon>Epsilonproteobacteria</taxon>
        <taxon>Campylobacterales</taxon>
        <taxon>Campylobacteraceae</taxon>
        <taxon>Campylobacter</taxon>
    </lineage>
</organism>
<reference evidence="10" key="1">
    <citation type="submission" date="2016-07" db="EMBL/GenBank/DDBJ databases">
        <title>Comparative genomics of the Campylobacter concisus group.</title>
        <authorList>
            <person name="Miller W.G."/>
            <person name="Yee E."/>
            <person name="Chapman M.H."/>
            <person name="Huynh S."/>
            <person name="Bono J.L."/>
            <person name="On S.L.W."/>
            <person name="StLeger J."/>
            <person name="Foster G."/>
            <person name="Parker C.T."/>
        </authorList>
    </citation>
    <scope>NUCLEOTIDE SEQUENCE</scope>
    <source>
        <strain evidence="10">525.92</strain>
    </source>
</reference>
<dbReference type="GO" id="GO:0016151">
    <property type="term" value="F:nickel cation binding"/>
    <property type="evidence" value="ECO:0007669"/>
    <property type="project" value="InterPro"/>
</dbReference>
<dbReference type="STRING" id="360105.CCV52592_1893"/>
<dbReference type="EMBL" id="CP000767">
    <property type="protein sequence ID" value="EAU00125.3"/>
    <property type="molecule type" value="Genomic_DNA"/>
</dbReference>
<name>A7GYJ4_CAMC5</name>
<dbReference type="KEGG" id="ccv:CCV52592_1893"/>
<keyword evidence="2" id="KW-0533">Nickel</keyword>
<evidence type="ECO:0000256" key="3">
    <source>
        <dbReference type="ARBA" id="ARBA00022723"/>
    </source>
</evidence>
<evidence type="ECO:0000256" key="8">
    <source>
        <dbReference type="SAM" id="MobiDB-lite"/>
    </source>
</evidence>
<keyword evidence="11" id="KW-1185">Reference proteome</keyword>
<accession>A7GYJ4</accession>
<evidence type="ECO:0000313" key="10">
    <source>
        <dbReference type="EMBL" id="EAU00125.3"/>
    </source>
</evidence>
<evidence type="ECO:0000256" key="5">
    <source>
        <dbReference type="ARBA" id="ARBA00022801"/>
    </source>
</evidence>
<evidence type="ECO:0000256" key="2">
    <source>
        <dbReference type="ARBA" id="ARBA00022596"/>
    </source>
</evidence>
<evidence type="ECO:0000256" key="4">
    <source>
        <dbReference type="ARBA" id="ARBA00022741"/>
    </source>
</evidence>
<keyword evidence="5" id="KW-0378">Hydrolase</keyword>
<dbReference type="CDD" id="cd05390">
    <property type="entry name" value="HypB"/>
    <property type="match status" value="1"/>
</dbReference>
<dbReference type="GO" id="GO:0051604">
    <property type="term" value="P:protein maturation"/>
    <property type="evidence" value="ECO:0007669"/>
    <property type="project" value="InterPro"/>
</dbReference>
<dbReference type="AlphaFoldDB" id="A7GYJ4"/>
<dbReference type="InterPro" id="IPR004392">
    <property type="entry name" value="Hyd_mat_HypB"/>
</dbReference>